<evidence type="ECO:0000313" key="1">
    <source>
        <dbReference type="EMBL" id="MQM23659.1"/>
    </source>
</evidence>
<reference evidence="1" key="1">
    <citation type="submission" date="2017-07" db="EMBL/GenBank/DDBJ databases">
        <title>Taro Niue Genome Assembly and Annotation.</title>
        <authorList>
            <person name="Atibalentja N."/>
            <person name="Keating K."/>
            <person name="Fields C.J."/>
        </authorList>
    </citation>
    <scope>NUCLEOTIDE SEQUENCE</scope>
    <source>
        <strain evidence="1">Niue_2</strain>
        <tissue evidence="1">Leaf</tissue>
    </source>
</reference>
<accession>A0A843XUR3</accession>
<protein>
    <submittedName>
        <fullName evidence="1">Uncharacterized protein</fullName>
    </submittedName>
</protein>
<dbReference type="EMBL" id="NMUH01017277">
    <property type="protein sequence ID" value="MQM23659.1"/>
    <property type="molecule type" value="Genomic_DNA"/>
</dbReference>
<sequence>MPEIVFLPKLHSLVLVSSAGSLAFEREFDSVILQRNPHLTDVQVEKEREKSFATWLRYRWEVVHLIQCTLYFCRPRVYADRVRLPDYSGHPHD</sequence>
<keyword evidence="2" id="KW-1185">Reference proteome</keyword>
<dbReference type="OrthoDB" id="783578at2759"/>
<dbReference type="Proteomes" id="UP000652761">
    <property type="component" value="Unassembled WGS sequence"/>
</dbReference>
<name>A0A843XUR3_COLES</name>
<comment type="caution">
    <text evidence="1">The sequence shown here is derived from an EMBL/GenBank/DDBJ whole genome shotgun (WGS) entry which is preliminary data.</text>
</comment>
<gene>
    <name evidence="1" type="ORF">Taro_056725</name>
</gene>
<evidence type="ECO:0000313" key="2">
    <source>
        <dbReference type="Proteomes" id="UP000652761"/>
    </source>
</evidence>
<dbReference type="AlphaFoldDB" id="A0A843XUR3"/>
<organism evidence="1 2">
    <name type="scientific">Colocasia esculenta</name>
    <name type="common">Wild taro</name>
    <name type="synonym">Arum esculentum</name>
    <dbReference type="NCBI Taxonomy" id="4460"/>
    <lineage>
        <taxon>Eukaryota</taxon>
        <taxon>Viridiplantae</taxon>
        <taxon>Streptophyta</taxon>
        <taxon>Embryophyta</taxon>
        <taxon>Tracheophyta</taxon>
        <taxon>Spermatophyta</taxon>
        <taxon>Magnoliopsida</taxon>
        <taxon>Liliopsida</taxon>
        <taxon>Araceae</taxon>
        <taxon>Aroideae</taxon>
        <taxon>Colocasieae</taxon>
        <taxon>Colocasia</taxon>
    </lineage>
</organism>
<feature type="non-terminal residue" evidence="1">
    <location>
        <position position="1"/>
    </location>
</feature>
<proteinExistence type="predicted"/>